<accession>A0ABR2ZTE4</accession>
<feature type="compositionally biased region" description="Acidic residues" evidence="1">
    <location>
        <begin position="199"/>
        <end position="221"/>
    </location>
</feature>
<feature type="compositionally biased region" description="Basic and acidic residues" evidence="1">
    <location>
        <begin position="273"/>
        <end position="282"/>
    </location>
</feature>
<evidence type="ECO:0000313" key="3">
    <source>
        <dbReference type="Proteomes" id="UP001437256"/>
    </source>
</evidence>
<name>A0ABR2ZTE4_9AGAR</name>
<feature type="region of interest" description="Disordered" evidence="1">
    <location>
        <begin position="181"/>
        <end position="227"/>
    </location>
</feature>
<feature type="compositionally biased region" description="Low complexity" evidence="1">
    <location>
        <begin position="245"/>
        <end position="259"/>
    </location>
</feature>
<evidence type="ECO:0000256" key="1">
    <source>
        <dbReference type="SAM" id="MobiDB-lite"/>
    </source>
</evidence>
<reference evidence="2 3" key="1">
    <citation type="submission" date="2024-05" db="EMBL/GenBank/DDBJ databases">
        <title>A draft genome resource for the thread blight pathogen Marasmius tenuissimus strain MS-2.</title>
        <authorList>
            <person name="Yulfo-Soto G.E."/>
            <person name="Baruah I.K."/>
            <person name="Amoako-Attah I."/>
            <person name="Bukari Y."/>
            <person name="Meinhardt L.W."/>
            <person name="Bailey B.A."/>
            <person name="Cohen S.P."/>
        </authorList>
    </citation>
    <scope>NUCLEOTIDE SEQUENCE [LARGE SCALE GENOMIC DNA]</scope>
    <source>
        <strain evidence="2 3">MS-2</strain>
    </source>
</reference>
<evidence type="ECO:0000313" key="2">
    <source>
        <dbReference type="EMBL" id="KAL0064038.1"/>
    </source>
</evidence>
<keyword evidence="3" id="KW-1185">Reference proteome</keyword>
<proteinExistence type="predicted"/>
<organism evidence="2 3">
    <name type="scientific">Marasmius tenuissimus</name>
    <dbReference type="NCBI Taxonomy" id="585030"/>
    <lineage>
        <taxon>Eukaryota</taxon>
        <taxon>Fungi</taxon>
        <taxon>Dikarya</taxon>
        <taxon>Basidiomycota</taxon>
        <taxon>Agaricomycotina</taxon>
        <taxon>Agaricomycetes</taxon>
        <taxon>Agaricomycetidae</taxon>
        <taxon>Agaricales</taxon>
        <taxon>Marasmiineae</taxon>
        <taxon>Marasmiaceae</taxon>
        <taxon>Marasmius</taxon>
    </lineage>
</organism>
<dbReference type="EMBL" id="JBBXMP010000068">
    <property type="protein sequence ID" value="KAL0064038.1"/>
    <property type="molecule type" value="Genomic_DNA"/>
</dbReference>
<gene>
    <name evidence="2" type="ORF">AAF712_009004</name>
</gene>
<feature type="region of interest" description="Disordered" evidence="1">
    <location>
        <begin position="239"/>
        <end position="357"/>
    </location>
</feature>
<protein>
    <submittedName>
        <fullName evidence="2">Uncharacterized protein</fullName>
    </submittedName>
</protein>
<feature type="compositionally biased region" description="Pro residues" evidence="1">
    <location>
        <begin position="328"/>
        <end position="357"/>
    </location>
</feature>
<sequence>MPAHQKYVHLLNSVLAKCSLQIKVGSKPLDIEDLDELYGDKYDKMSDKDKQDLVKKYEAEVLKEEREKIKISQPNARSRAQDIAHLHALALRVGIEAMFMIVRNHHDPFMAQTFGWTNEKLCNYMPLAVASGWKTERVQDDWVEGCCRFRKLSPEEHVVWKKAYDEKVKNKEIELKIRKTRKDAGTKRTKPRTASSETADVEMENVEDEEDDGSVQDDDGGVQDGVGVAATIGDLGNADVEMEDGTSTSGPAASSSIKAAKAKKKAGKSGANKAKEKKEKAEAAASKAQKRAKVQVKESATHPAPTAKACPKPQEKTRPADSGDAEPAIPPPIISPTESLPPPISKSLPPPISELPL</sequence>
<comment type="caution">
    <text evidence="2">The sequence shown here is derived from an EMBL/GenBank/DDBJ whole genome shotgun (WGS) entry which is preliminary data.</text>
</comment>
<dbReference type="Proteomes" id="UP001437256">
    <property type="component" value="Unassembled WGS sequence"/>
</dbReference>